<feature type="compositionally biased region" description="Polar residues" evidence="1">
    <location>
        <begin position="57"/>
        <end position="68"/>
    </location>
</feature>
<sequence>MKTTAEYHQHAEECRLLARHLPEGEQRNQLLEMARTWESLAETRKALIRRHPELNTEKASTTAQSEAE</sequence>
<dbReference type="EMBL" id="CP102845">
    <property type="protein sequence ID" value="UVF19588.1"/>
    <property type="molecule type" value="Genomic_DNA"/>
</dbReference>
<evidence type="ECO:0000313" key="3">
    <source>
        <dbReference type="Proteomes" id="UP001017257"/>
    </source>
</evidence>
<evidence type="ECO:0000313" key="2">
    <source>
        <dbReference type="EMBL" id="UVF19588.1"/>
    </source>
</evidence>
<protein>
    <submittedName>
        <fullName evidence="2">Uncharacterized protein</fullName>
    </submittedName>
</protein>
<feature type="region of interest" description="Disordered" evidence="1">
    <location>
        <begin position="49"/>
        <end position="68"/>
    </location>
</feature>
<keyword evidence="3" id="KW-1185">Reference proteome</keyword>
<gene>
    <name evidence="2" type="ORF">HPT29_000035</name>
</gene>
<accession>A0ABY5RRC7</accession>
<reference evidence="2" key="1">
    <citation type="submission" date="2022-08" db="EMBL/GenBank/DDBJ databases">
        <title>Microvirga terrae sp. nov., isolated from soil.</title>
        <authorList>
            <person name="Kim K.H."/>
            <person name="Seo Y.L."/>
            <person name="Kim J.M."/>
            <person name="Lee J.K."/>
            <person name="Han D.M."/>
            <person name="Jeon C.O."/>
        </authorList>
    </citation>
    <scope>NUCLEOTIDE SEQUENCE</scope>
    <source>
        <strain evidence="2">R24</strain>
    </source>
</reference>
<evidence type="ECO:0000256" key="1">
    <source>
        <dbReference type="SAM" id="MobiDB-lite"/>
    </source>
</evidence>
<proteinExistence type="predicted"/>
<dbReference type="Proteomes" id="UP001017257">
    <property type="component" value="Chromosome"/>
</dbReference>
<name>A0ABY5RRC7_9HYPH</name>
<organism evidence="2 3">
    <name type="scientific">Microvirga terrae</name>
    <dbReference type="NCBI Taxonomy" id="2740529"/>
    <lineage>
        <taxon>Bacteria</taxon>
        <taxon>Pseudomonadati</taxon>
        <taxon>Pseudomonadota</taxon>
        <taxon>Alphaproteobacteria</taxon>
        <taxon>Hyphomicrobiales</taxon>
        <taxon>Methylobacteriaceae</taxon>
        <taxon>Microvirga</taxon>
    </lineage>
</organism>
<dbReference type="RefSeq" id="WP_173945668.1">
    <property type="nucleotide sequence ID" value="NZ_CP102845.1"/>
</dbReference>